<dbReference type="PANTHER" id="PTHR43047">
    <property type="entry name" value="TWO-COMPONENT HISTIDINE PROTEIN KINASE"/>
    <property type="match status" value="1"/>
</dbReference>
<feature type="region of interest" description="Disordered" evidence="7">
    <location>
        <begin position="613"/>
        <end position="632"/>
    </location>
</feature>
<dbReference type="SUPFAM" id="SSF47384">
    <property type="entry name" value="Homodimeric domain of signal transducing histidine kinase"/>
    <property type="match status" value="1"/>
</dbReference>
<dbReference type="AlphaFoldDB" id="A0A6A6A1S4"/>
<dbReference type="Gene3D" id="3.30.450.40">
    <property type="match status" value="1"/>
</dbReference>
<dbReference type="Pfam" id="PF00072">
    <property type="entry name" value="Response_reg"/>
    <property type="match status" value="1"/>
</dbReference>
<evidence type="ECO:0000256" key="4">
    <source>
        <dbReference type="ARBA" id="ARBA00022679"/>
    </source>
</evidence>
<dbReference type="PANTHER" id="PTHR43047:SF72">
    <property type="entry name" value="OSMOSENSING HISTIDINE PROTEIN KINASE SLN1"/>
    <property type="match status" value="1"/>
</dbReference>
<feature type="non-terminal residue" evidence="10">
    <location>
        <position position="1208"/>
    </location>
</feature>
<dbReference type="InterPro" id="IPR036097">
    <property type="entry name" value="HisK_dim/P_sf"/>
</dbReference>
<evidence type="ECO:0000256" key="7">
    <source>
        <dbReference type="SAM" id="MobiDB-lite"/>
    </source>
</evidence>
<comment type="catalytic activity">
    <reaction evidence="1">
        <text>ATP + protein L-histidine = ADP + protein N-phospho-L-histidine.</text>
        <dbReference type="EC" id="2.7.13.3"/>
    </reaction>
</comment>
<evidence type="ECO:0000259" key="8">
    <source>
        <dbReference type="PROSITE" id="PS50109"/>
    </source>
</evidence>
<dbReference type="InterPro" id="IPR036890">
    <property type="entry name" value="HATPase_C_sf"/>
</dbReference>
<feature type="compositionally biased region" description="Low complexity" evidence="7">
    <location>
        <begin position="292"/>
        <end position="311"/>
    </location>
</feature>
<feature type="region of interest" description="Disordered" evidence="7">
    <location>
        <begin position="1139"/>
        <end position="1159"/>
    </location>
</feature>
<keyword evidence="5" id="KW-0418">Kinase</keyword>
<evidence type="ECO:0000259" key="9">
    <source>
        <dbReference type="PROSITE" id="PS50110"/>
    </source>
</evidence>
<dbReference type="SUPFAM" id="SSF52172">
    <property type="entry name" value="CheY-like"/>
    <property type="match status" value="1"/>
</dbReference>
<dbReference type="Proteomes" id="UP000799771">
    <property type="component" value="Unassembled WGS sequence"/>
</dbReference>
<keyword evidence="4" id="KW-0808">Transferase</keyword>
<feature type="domain" description="Response regulatory" evidence="9">
    <location>
        <begin position="1064"/>
        <end position="1208"/>
    </location>
</feature>
<evidence type="ECO:0000256" key="1">
    <source>
        <dbReference type="ARBA" id="ARBA00000085"/>
    </source>
</evidence>
<dbReference type="GO" id="GO:0000155">
    <property type="term" value="F:phosphorelay sensor kinase activity"/>
    <property type="evidence" value="ECO:0007669"/>
    <property type="project" value="InterPro"/>
</dbReference>
<evidence type="ECO:0000256" key="3">
    <source>
        <dbReference type="ARBA" id="ARBA00022553"/>
    </source>
</evidence>
<dbReference type="CDD" id="cd17546">
    <property type="entry name" value="REC_hyHK_CKI1_RcsC-like"/>
    <property type="match status" value="1"/>
</dbReference>
<sequence length="1208" mass="133682">YLSAASFPFDVAFGPPTNPFPSSDLTLNALVQHGVHMMDCDRAFLSLIDNRSQFVCAEMTRDQPLVRQNPLQPLLLGISRIALEWGVCPYTMSIFHGKTDVALPETPYIVADKSYFCIKDFRRIPSFAERPYVVGYPHMVSYIEVPLHSLSGHIIGSYCVVDNKSRDFLAPKALDTIRDVTQAISSYLNTKRVEASRTRSERMMDGLRFFVGSDRHVPSLGHGTIETGGAQAGPFDLNVFSQTPRMGLNSSADESVENDRPMDANRDRGILADLTDDVSRCSIGLLSLTSEPSATITPDDTPTPPETTDSISPWESTLYNFEDESLQPTIQGPNASERATLDMSYHINKLFTKAANVIGYALNLDGLVFFDTISTDAQYAGSRSSSSFTVDGIVEPMTPGDSLLAMPLSEYRCDDGALEEIIRKPSQSTIQRLTDRYPQGHVFAMDEYGVLDYESDHDGDDHQDPSGGSVVDSDWKDLLECVPKARYAVFLPLWHYQRESCFATCLVWVSDTAKTLNSNDVNSLTAFGNSLMVEILRLEASTNTQSKSDFVSSISHELRSPLHGILATVELIQETTNDPHLLSMVEMIESCSSTLLDTFDHLLEFARINSRAHNAQSAKTDRPKNSPSNTPLEKEVVDLGTLVEDVLEVVSLGHSSAMQMESGLKREQQDASASRIQINPSRSLFITTYIEKNRDWMMSVETGAWKRILLCIFSNAFKFTDTGYIDVSLRISKKANNSPEHISVCVTDTGIGMSHEFLKYHLFTPFMQENNLSLGNGLGLSIAKSLVESLGGKIFVESRHHEGTRVTFNIPFEQIVESSTNPIIHSAGIPEDKLQNLSLGLISIALGKPKTTERTPRIVSPPKMLQRSIRNICEGMLGMKIANISENTMPQTDLILLDTHTLTTTDDLNLEKLFSKDSLQTILPPIVVLGTPVKGLLQFLGVEKITCINSPITERKVRTAFLTALNATSDKEAMSTISISDTAGQGACHQVAQISVTDVHQEDNSTAAHSERSGLHSDDRLHQVAPDVEKEALEQLCQPQTSPLQEATTIEPVSRPNVVSRFRRFLLVDDNPINLKVLAAFAKRIGRPFSTAPDGAEAVRLYQKAVLEEEDPFDCVFMDISMPVMDGFQAVAAIRRLEKRQQEEQESQDSHNVDSDRKISTTTPRSYILALTGLGSEQARNTAKSSGFDEYLLKPVKFKDILPLLRPL</sequence>
<dbReference type="Pfam" id="PF02518">
    <property type="entry name" value="HATPase_c"/>
    <property type="match status" value="1"/>
</dbReference>
<accession>A0A6A6A1S4</accession>
<dbReference type="InterPro" id="IPR001789">
    <property type="entry name" value="Sig_transdc_resp-reg_receiver"/>
</dbReference>
<evidence type="ECO:0000256" key="6">
    <source>
        <dbReference type="PROSITE-ProRule" id="PRU00169"/>
    </source>
</evidence>
<dbReference type="EMBL" id="ML977519">
    <property type="protein sequence ID" value="KAF2124511.1"/>
    <property type="molecule type" value="Genomic_DNA"/>
</dbReference>
<dbReference type="Gene3D" id="1.10.287.130">
    <property type="match status" value="1"/>
</dbReference>
<dbReference type="SMART" id="SM00388">
    <property type="entry name" value="HisKA"/>
    <property type="match status" value="1"/>
</dbReference>
<dbReference type="PRINTS" id="PR00344">
    <property type="entry name" value="BCTRLSENSOR"/>
</dbReference>
<feature type="non-terminal residue" evidence="10">
    <location>
        <position position="1"/>
    </location>
</feature>
<dbReference type="EC" id="2.7.13.3" evidence="2"/>
<dbReference type="SUPFAM" id="SSF55874">
    <property type="entry name" value="ATPase domain of HSP90 chaperone/DNA topoisomerase II/histidine kinase"/>
    <property type="match status" value="1"/>
</dbReference>
<proteinExistence type="predicted"/>
<organism evidence="10 11">
    <name type="scientific">Dothidotthia symphoricarpi CBS 119687</name>
    <dbReference type="NCBI Taxonomy" id="1392245"/>
    <lineage>
        <taxon>Eukaryota</taxon>
        <taxon>Fungi</taxon>
        <taxon>Dikarya</taxon>
        <taxon>Ascomycota</taxon>
        <taxon>Pezizomycotina</taxon>
        <taxon>Dothideomycetes</taxon>
        <taxon>Pleosporomycetidae</taxon>
        <taxon>Pleosporales</taxon>
        <taxon>Dothidotthiaceae</taxon>
        <taxon>Dothidotthia</taxon>
    </lineage>
</organism>
<protein>
    <recommendedName>
        <fullName evidence="2">histidine kinase</fullName>
        <ecNumber evidence="2">2.7.13.3</ecNumber>
    </recommendedName>
</protein>
<evidence type="ECO:0000256" key="2">
    <source>
        <dbReference type="ARBA" id="ARBA00012438"/>
    </source>
</evidence>
<keyword evidence="11" id="KW-1185">Reference proteome</keyword>
<reference evidence="10" key="1">
    <citation type="journal article" date="2020" name="Stud. Mycol.">
        <title>101 Dothideomycetes genomes: a test case for predicting lifestyles and emergence of pathogens.</title>
        <authorList>
            <person name="Haridas S."/>
            <person name="Albert R."/>
            <person name="Binder M."/>
            <person name="Bloem J."/>
            <person name="Labutti K."/>
            <person name="Salamov A."/>
            <person name="Andreopoulos B."/>
            <person name="Baker S."/>
            <person name="Barry K."/>
            <person name="Bills G."/>
            <person name="Bluhm B."/>
            <person name="Cannon C."/>
            <person name="Castanera R."/>
            <person name="Culley D."/>
            <person name="Daum C."/>
            <person name="Ezra D."/>
            <person name="Gonzalez J."/>
            <person name="Henrissat B."/>
            <person name="Kuo A."/>
            <person name="Liang C."/>
            <person name="Lipzen A."/>
            <person name="Lutzoni F."/>
            <person name="Magnuson J."/>
            <person name="Mondo S."/>
            <person name="Nolan M."/>
            <person name="Ohm R."/>
            <person name="Pangilinan J."/>
            <person name="Park H.-J."/>
            <person name="Ramirez L."/>
            <person name="Alfaro M."/>
            <person name="Sun H."/>
            <person name="Tritt A."/>
            <person name="Yoshinaga Y."/>
            <person name="Zwiers L.-H."/>
            <person name="Turgeon B."/>
            <person name="Goodwin S."/>
            <person name="Spatafora J."/>
            <person name="Crous P."/>
            <person name="Grigoriev I."/>
        </authorList>
    </citation>
    <scope>NUCLEOTIDE SEQUENCE</scope>
    <source>
        <strain evidence="10">CBS 119687</strain>
    </source>
</reference>
<dbReference type="PROSITE" id="PS50110">
    <property type="entry name" value="RESPONSE_REGULATORY"/>
    <property type="match status" value="1"/>
</dbReference>
<dbReference type="GO" id="GO:0005886">
    <property type="term" value="C:plasma membrane"/>
    <property type="evidence" value="ECO:0007669"/>
    <property type="project" value="TreeGrafter"/>
</dbReference>
<dbReference type="SUPFAM" id="SSF55781">
    <property type="entry name" value="GAF domain-like"/>
    <property type="match status" value="1"/>
</dbReference>
<dbReference type="OrthoDB" id="10249433at2759"/>
<name>A0A6A6A1S4_9PLEO</name>
<dbReference type="Gene3D" id="3.30.565.10">
    <property type="entry name" value="Histidine kinase-like ATPase, C-terminal domain"/>
    <property type="match status" value="1"/>
</dbReference>
<feature type="region of interest" description="Disordered" evidence="7">
    <location>
        <begin position="291"/>
        <end position="311"/>
    </location>
</feature>
<evidence type="ECO:0000313" key="10">
    <source>
        <dbReference type="EMBL" id="KAF2124511.1"/>
    </source>
</evidence>
<dbReference type="InterPro" id="IPR029016">
    <property type="entry name" value="GAF-like_dom_sf"/>
</dbReference>
<dbReference type="RefSeq" id="XP_033518904.1">
    <property type="nucleotide sequence ID" value="XM_033662806.1"/>
</dbReference>
<dbReference type="InterPro" id="IPR005467">
    <property type="entry name" value="His_kinase_dom"/>
</dbReference>
<dbReference type="CDD" id="cd00082">
    <property type="entry name" value="HisKA"/>
    <property type="match status" value="1"/>
</dbReference>
<keyword evidence="3 6" id="KW-0597">Phosphoprotein</keyword>
<dbReference type="Gene3D" id="3.40.50.2300">
    <property type="match status" value="1"/>
</dbReference>
<dbReference type="PROSITE" id="PS50109">
    <property type="entry name" value="HIS_KIN"/>
    <property type="match status" value="1"/>
</dbReference>
<gene>
    <name evidence="10" type="ORF">P153DRAFT_258775</name>
</gene>
<dbReference type="GO" id="GO:0009927">
    <property type="term" value="F:histidine phosphotransfer kinase activity"/>
    <property type="evidence" value="ECO:0007669"/>
    <property type="project" value="TreeGrafter"/>
</dbReference>
<dbReference type="InterPro" id="IPR004358">
    <property type="entry name" value="Sig_transdc_His_kin-like_C"/>
</dbReference>
<evidence type="ECO:0000313" key="11">
    <source>
        <dbReference type="Proteomes" id="UP000799771"/>
    </source>
</evidence>
<feature type="region of interest" description="Disordered" evidence="7">
    <location>
        <begin position="999"/>
        <end position="1018"/>
    </location>
</feature>
<dbReference type="Pfam" id="PF00512">
    <property type="entry name" value="HisKA"/>
    <property type="match status" value="1"/>
</dbReference>
<dbReference type="GeneID" id="54403238"/>
<dbReference type="InterPro" id="IPR011006">
    <property type="entry name" value="CheY-like_superfamily"/>
</dbReference>
<feature type="domain" description="Histidine kinase" evidence="8">
    <location>
        <begin position="553"/>
        <end position="814"/>
    </location>
</feature>
<dbReference type="SMART" id="SM00448">
    <property type="entry name" value="REC"/>
    <property type="match status" value="1"/>
</dbReference>
<dbReference type="InterPro" id="IPR003594">
    <property type="entry name" value="HATPase_dom"/>
</dbReference>
<dbReference type="InterPro" id="IPR003661">
    <property type="entry name" value="HisK_dim/P_dom"/>
</dbReference>
<feature type="modified residue" description="4-aspartylphosphate" evidence="6">
    <location>
        <position position="1119"/>
    </location>
</feature>
<evidence type="ECO:0000256" key="5">
    <source>
        <dbReference type="ARBA" id="ARBA00022777"/>
    </source>
</evidence>
<dbReference type="SMART" id="SM00387">
    <property type="entry name" value="HATPase_c"/>
    <property type="match status" value="1"/>
</dbReference>